<protein>
    <submittedName>
        <fullName evidence="2">Uncharacterized protein</fullName>
    </submittedName>
</protein>
<dbReference type="OrthoDB" id="657052at2"/>
<dbReference type="AlphaFoldDB" id="A0A1M6VL09"/>
<dbReference type="STRING" id="1419482.SAMN05444266_101258"/>
<dbReference type="EMBL" id="FRBL01000001">
    <property type="protein sequence ID" value="SHK82237.1"/>
    <property type="molecule type" value="Genomic_DNA"/>
</dbReference>
<keyword evidence="3" id="KW-1185">Reference proteome</keyword>
<feature type="chain" id="PRO_5013223503" evidence="1">
    <location>
        <begin position="27"/>
        <end position="586"/>
    </location>
</feature>
<name>A0A1M6VL09_9BACT</name>
<dbReference type="RefSeq" id="WP_073077232.1">
    <property type="nucleotide sequence ID" value="NZ_FRBL01000001.1"/>
</dbReference>
<sequence length="586" mass="61417">MTKTLQIAARGILFGGLALLASQANAQLKIGANPTKIKKSAILELESDRQGLLLPRLADTTQINQLFGGDDTAGDLEGMMIYLTKSGAEGLYVRQHGGWHKLARGGQSWDILGNALNSAQSPFIGSTNNVPFVLRANNKTGIVIDDGKVTVSNGITITGLLEDLTANRGVFVNPTTGVASYRDFGTGAFVKQFSINGDNTPDFKLETADNKSYYFTGGPAGTLTLTVRNQDGTDNTAAGLLTYADWQRIQNAAAAKDLLTGNFNNVANNQGLSIDSATAGKKYVILHAADANNPGGVSTVAQEFNGPKTFLDELIAKTLFTAKSTANFEADVNVAGATALTGNLSVGATGTATFNGAATFANDVTMSGVNTNTNTTATDFEILLLGANSIVEKKTLPASAFTPFTFATAHTGTDLNVTTGTDQKVTIAVPYASQDVVAGLVNNQTQSFVGNKAFSDNIRVAKRVLIGDTLQVNPSSTLQVNGSFALPITTVTGTYTATVNDYTIIVKPGSDANVILPAASQVKGRIYVVKRAGVSSDGTVNQLAVAVKTSGTDKIEDGGTQVDFNVPWTTMTFQSDGVDTWYIIKN</sequence>
<keyword evidence="1" id="KW-0732">Signal</keyword>
<gene>
    <name evidence="2" type="ORF">SAMN05444266_101258</name>
</gene>
<evidence type="ECO:0000313" key="2">
    <source>
        <dbReference type="EMBL" id="SHK82237.1"/>
    </source>
</evidence>
<feature type="signal peptide" evidence="1">
    <location>
        <begin position="1"/>
        <end position="26"/>
    </location>
</feature>
<organism evidence="2 3">
    <name type="scientific">Chitinophaga jiangningensis</name>
    <dbReference type="NCBI Taxonomy" id="1419482"/>
    <lineage>
        <taxon>Bacteria</taxon>
        <taxon>Pseudomonadati</taxon>
        <taxon>Bacteroidota</taxon>
        <taxon>Chitinophagia</taxon>
        <taxon>Chitinophagales</taxon>
        <taxon>Chitinophagaceae</taxon>
        <taxon>Chitinophaga</taxon>
    </lineage>
</organism>
<reference evidence="2 3" key="1">
    <citation type="submission" date="2016-11" db="EMBL/GenBank/DDBJ databases">
        <authorList>
            <person name="Jaros S."/>
            <person name="Januszkiewicz K."/>
            <person name="Wedrychowicz H."/>
        </authorList>
    </citation>
    <scope>NUCLEOTIDE SEQUENCE [LARGE SCALE GENOMIC DNA]</scope>
    <source>
        <strain evidence="2 3">DSM 27406</strain>
    </source>
</reference>
<evidence type="ECO:0000256" key="1">
    <source>
        <dbReference type="SAM" id="SignalP"/>
    </source>
</evidence>
<accession>A0A1M6VL09</accession>
<proteinExistence type="predicted"/>
<dbReference type="Proteomes" id="UP000184420">
    <property type="component" value="Unassembled WGS sequence"/>
</dbReference>
<evidence type="ECO:0000313" key="3">
    <source>
        <dbReference type="Proteomes" id="UP000184420"/>
    </source>
</evidence>